<proteinExistence type="predicted"/>
<feature type="compositionally biased region" description="Polar residues" evidence="3">
    <location>
        <begin position="117"/>
        <end position="126"/>
    </location>
</feature>
<feature type="compositionally biased region" description="Basic and acidic residues" evidence="3">
    <location>
        <begin position="193"/>
        <end position="203"/>
    </location>
</feature>
<dbReference type="Pfam" id="PF00046">
    <property type="entry name" value="Homeodomain"/>
    <property type="match status" value="1"/>
</dbReference>
<dbReference type="EMBL" id="SRMA01026939">
    <property type="protein sequence ID" value="TRY65206.1"/>
    <property type="molecule type" value="Genomic_DNA"/>
</dbReference>
<sequence>MVTSDRVSAGAVVDPRRLLLLAGWSRRFPQGSTEGSSATGTLLMSRALVWGLEHPSVERGSRASAARRRVSAAFMKYPAEAQGSRPLLHGRLKLQQLHTLSAGSSLLEESEPARNLPDSNHGSDSTLRGDLSEQRSEQGSQQRFGEFKPNNKNQKPEGSAAPPVAVVLAAASSTFSGGTAAASDICTLNACKRKEQDPSRDRSSTNNPKKSRLVFTDLQRRTLLAIFKENKRPSKEMQLTISQQLGLELSTVSNFFMNARRRSLDKWLEEASPTHSHTLAHTAAGSTCTKA</sequence>
<accession>A0A553NID4</accession>
<evidence type="ECO:0000256" key="3">
    <source>
        <dbReference type="SAM" id="MobiDB-lite"/>
    </source>
</evidence>
<dbReference type="InterPro" id="IPR051649">
    <property type="entry name" value="CUT_Homeobox"/>
</dbReference>
<comment type="caution">
    <text evidence="5">The sequence shown here is derived from an EMBL/GenBank/DDBJ whole genome shotgun (WGS) entry which is preliminary data.</text>
</comment>
<dbReference type="GO" id="GO:0005634">
    <property type="term" value="C:nucleus"/>
    <property type="evidence" value="ECO:0007669"/>
    <property type="project" value="UniProtKB-SubCell"/>
</dbReference>
<dbReference type="STRING" id="623744.A0A553NID4"/>
<protein>
    <recommendedName>
        <fullName evidence="4">Homeobox domain-containing protein</fullName>
    </recommendedName>
</protein>
<organism evidence="5 6">
    <name type="scientific">Danionella cerebrum</name>
    <dbReference type="NCBI Taxonomy" id="2873325"/>
    <lineage>
        <taxon>Eukaryota</taxon>
        <taxon>Metazoa</taxon>
        <taxon>Chordata</taxon>
        <taxon>Craniata</taxon>
        <taxon>Vertebrata</taxon>
        <taxon>Euteleostomi</taxon>
        <taxon>Actinopterygii</taxon>
        <taxon>Neopterygii</taxon>
        <taxon>Teleostei</taxon>
        <taxon>Ostariophysi</taxon>
        <taxon>Cypriniformes</taxon>
        <taxon>Danionidae</taxon>
        <taxon>Danioninae</taxon>
        <taxon>Danionella</taxon>
    </lineage>
</organism>
<name>A0A553NID4_9TELE</name>
<feature type="region of interest" description="Disordered" evidence="3">
    <location>
        <begin position="193"/>
        <end position="212"/>
    </location>
</feature>
<dbReference type="GO" id="GO:0000978">
    <property type="term" value="F:RNA polymerase II cis-regulatory region sequence-specific DNA binding"/>
    <property type="evidence" value="ECO:0007669"/>
    <property type="project" value="TreeGrafter"/>
</dbReference>
<gene>
    <name evidence="5" type="ORF">DNTS_009428</name>
</gene>
<comment type="subcellular location">
    <subcellularLocation>
        <location evidence="1 2">Nucleus</location>
    </subcellularLocation>
</comment>
<keyword evidence="1 2" id="KW-0238">DNA-binding</keyword>
<evidence type="ECO:0000313" key="6">
    <source>
        <dbReference type="Proteomes" id="UP000316079"/>
    </source>
</evidence>
<keyword evidence="1 2" id="KW-0371">Homeobox</keyword>
<reference evidence="5 6" key="1">
    <citation type="journal article" date="2019" name="Sci. Data">
        <title>Hybrid genome assembly and annotation of Danionella translucida.</title>
        <authorList>
            <person name="Kadobianskyi M."/>
            <person name="Schulze L."/>
            <person name="Schuelke M."/>
            <person name="Judkewitz B."/>
        </authorList>
    </citation>
    <scope>NUCLEOTIDE SEQUENCE [LARGE SCALE GENOMIC DNA]</scope>
    <source>
        <strain evidence="5 6">Bolton</strain>
    </source>
</reference>
<feature type="region of interest" description="Disordered" evidence="3">
    <location>
        <begin position="105"/>
        <end position="160"/>
    </location>
</feature>
<dbReference type="PROSITE" id="PS50071">
    <property type="entry name" value="HOMEOBOX_2"/>
    <property type="match status" value="1"/>
</dbReference>
<dbReference type="GO" id="GO:0000981">
    <property type="term" value="F:DNA-binding transcription factor activity, RNA polymerase II-specific"/>
    <property type="evidence" value="ECO:0007669"/>
    <property type="project" value="TreeGrafter"/>
</dbReference>
<evidence type="ECO:0000313" key="5">
    <source>
        <dbReference type="EMBL" id="TRY65206.1"/>
    </source>
</evidence>
<dbReference type="PANTHER" id="PTHR14057">
    <property type="entry name" value="TRANSCRIPTION FACTOR ONECUT"/>
    <property type="match status" value="1"/>
</dbReference>
<dbReference type="CDD" id="cd00086">
    <property type="entry name" value="homeodomain"/>
    <property type="match status" value="1"/>
</dbReference>
<dbReference type="FunFam" id="1.10.10.60:FF:000054">
    <property type="entry name" value="One cut domain family member"/>
    <property type="match status" value="1"/>
</dbReference>
<dbReference type="OrthoDB" id="10068888at2759"/>
<dbReference type="PANTHER" id="PTHR14057:SF10">
    <property type="entry name" value="ONE CUT DOMAIN FAMILY MEMBER 2"/>
    <property type="match status" value="1"/>
</dbReference>
<dbReference type="Gene3D" id="1.10.10.60">
    <property type="entry name" value="Homeodomain-like"/>
    <property type="match status" value="1"/>
</dbReference>
<dbReference type="InterPro" id="IPR009057">
    <property type="entry name" value="Homeodomain-like_sf"/>
</dbReference>
<dbReference type="SUPFAM" id="SSF46689">
    <property type="entry name" value="Homeodomain-like"/>
    <property type="match status" value="1"/>
</dbReference>
<dbReference type="SMART" id="SM00389">
    <property type="entry name" value="HOX"/>
    <property type="match status" value="1"/>
</dbReference>
<keyword evidence="1 2" id="KW-0539">Nucleus</keyword>
<feature type="domain" description="Homeobox" evidence="4">
    <location>
        <begin position="206"/>
        <end position="266"/>
    </location>
</feature>
<evidence type="ECO:0000259" key="4">
    <source>
        <dbReference type="PROSITE" id="PS50071"/>
    </source>
</evidence>
<dbReference type="AlphaFoldDB" id="A0A553NID4"/>
<evidence type="ECO:0000256" key="1">
    <source>
        <dbReference type="PROSITE-ProRule" id="PRU00108"/>
    </source>
</evidence>
<dbReference type="Proteomes" id="UP000316079">
    <property type="component" value="Unassembled WGS sequence"/>
</dbReference>
<keyword evidence="6" id="KW-1185">Reference proteome</keyword>
<feature type="DNA-binding region" description="Homeobox" evidence="1">
    <location>
        <begin position="208"/>
        <end position="267"/>
    </location>
</feature>
<dbReference type="InterPro" id="IPR001356">
    <property type="entry name" value="HD"/>
</dbReference>
<evidence type="ECO:0000256" key="2">
    <source>
        <dbReference type="RuleBase" id="RU000682"/>
    </source>
</evidence>